<dbReference type="EMBL" id="JASPKZ010008274">
    <property type="protein sequence ID" value="KAJ9580552.1"/>
    <property type="molecule type" value="Genomic_DNA"/>
</dbReference>
<reference evidence="1" key="2">
    <citation type="submission" date="2023-05" db="EMBL/GenBank/DDBJ databases">
        <authorList>
            <person name="Fouks B."/>
        </authorList>
    </citation>
    <scope>NUCLEOTIDE SEQUENCE</scope>
    <source>
        <strain evidence="1">Stay&amp;Tobe</strain>
        <tissue evidence="1">Testes</tissue>
    </source>
</reference>
<sequence>IYDHRDDLVFINITKLFLYLRKYSFVNLPNWVVVAYKADLVAYCINDGTLSSSKMIMTLNSVFYKIISPSNPTGISPL</sequence>
<reference evidence="1" key="1">
    <citation type="journal article" date="2023" name="IScience">
        <title>Live-bearing cockroach genome reveals convergent evolutionary mechanisms linked to viviparity in insects and beyond.</title>
        <authorList>
            <person name="Fouks B."/>
            <person name="Harrison M.C."/>
            <person name="Mikhailova A.A."/>
            <person name="Marchal E."/>
            <person name="English S."/>
            <person name="Carruthers M."/>
            <person name="Jennings E.C."/>
            <person name="Chiamaka E.L."/>
            <person name="Frigard R.A."/>
            <person name="Pippel M."/>
            <person name="Attardo G.M."/>
            <person name="Benoit J.B."/>
            <person name="Bornberg-Bauer E."/>
            <person name="Tobe S.S."/>
        </authorList>
    </citation>
    <scope>NUCLEOTIDE SEQUENCE</scope>
    <source>
        <strain evidence="1">Stay&amp;Tobe</strain>
    </source>
</reference>
<comment type="caution">
    <text evidence="1">The sequence shown here is derived from an EMBL/GenBank/DDBJ whole genome shotgun (WGS) entry which is preliminary data.</text>
</comment>
<dbReference type="AlphaFoldDB" id="A0AAD7ZHR1"/>
<feature type="non-terminal residue" evidence="1">
    <location>
        <position position="1"/>
    </location>
</feature>
<dbReference type="Proteomes" id="UP001233999">
    <property type="component" value="Unassembled WGS sequence"/>
</dbReference>
<protein>
    <submittedName>
        <fullName evidence="1">Uncharacterized protein</fullName>
    </submittedName>
</protein>
<accession>A0AAD7ZHR1</accession>
<feature type="non-terminal residue" evidence="1">
    <location>
        <position position="78"/>
    </location>
</feature>
<organism evidence="1 2">
    <name type="scientific">Diploptera punctata</name>
    <name type="common">Pacific beetle cockroach</name>
    <dbReference type="NCBI Taxonomy" id="6984"/>
    <lineage>
        <taxon>Eukaryota</taxon>
        <taxon>Metazoa</taxon>
        <taxon>Ecdysozoa</taxon>
        <taxon>Arthropoda</taxon>
        <taxon>Hexapoda</taxon>
        <taxon>Insecta</taxon>
        <taxon>Pterygota</taxon>
        <taxon>Neoptera</taxon>
        <taxon>Polyneoptera</taxon>
        <taxon>Dictyoptera</taxon>
        <taxon>Blattodea</taxon>
        <taxon>Blaberoidea</taxon>
        <taxon>Blaberidae</taxon>
        <taxon>Diplopterinae</taxon>
        <taxon>Diploptera</taxon>
    </lineage>
</organism>
<gene>
    <name evidence="1" type="ORF">L9F63_024269</name>
</gene>
<evidence type="ECO:0000313" key="1">
    <source>
        <dbReference type="EMBL" id="KAJ9580552.1"/>
    </source>
</evidence>
<name>A0AAD7ZHR1_DIPPU</name>
<proteinExistence type="predicted"/>
<keyword evidence="2" id="KW-1185">Reference proteome</keyword>
<evidence type="ECO:0000313" key="2">
    <source>
        <dbReference type="Proteomes" id="UP001233999"/>
    </source>
</evidence>